<dbReference type="STRING" id="1619308.B5808_13780"/>
<dbReference type="KEGG" id="cphy:B5808_13780"/>
<dbReference type="EMBL" id="CP020715">
    <property type="protein sequence ID" value="ARJ06169.1"/>
    <property type="molecule type" value="Genomic_DNA"/>
</dbReference>
<dbReference type="Proteomes" id="UP000192775">
    <property type="component" value="Chromosome"/>
</dbReference>
<proteinExistence type="predicted"/>
<sequence length="163" mass="16677">MPTRAAGATVVIMHVRRSLATAAVIIAVGALLAACTTTSGGVKGDLARSTDQVASAAQSALLSAQQLQAEKTMTTVTETTLEDSLTEVTDAQTQVLESEAHQGDEAALRDRVIETTQDVADAIDAVRESLATDDAGLDAAVQQLQAAADAASALSTESKGLQR</sequence>
<keyword evidence="2" id="KW-1185">Reference proteome</keyword>
<protein>
    <submittedName>
        <fullName evidence="1">Uncharacterized protein</fullName>
    </submittedName>
</protein>
<name>A0A1X9LSP5_9MICO</name>
<organism evidence="1 2">
    <name type="scientific">Cnuibacter physcomitrellae</name>
    <dbReference type="NCBI Taxonomy" id="1619308"/>
    <lineage>
        <taxon>Bacteria</taxon>
        <taxon>Bacillati</taxon>
        <taxon>Actinomycetota</taxon>
        <taxon>Actinomycetes</taxon>
        <taxon>Micrococcales</taxon>
        <taxon>Microbacteriaceae</taxon>
        <taxon>Cnuibacter</taxon>
    </lineage>
</organism>
<accession>A0A1X9LSP5</accession>
<dbReference type="PROSITE" id="PS51257">
    <property type="entry name" value="PROKAR_LIPOPROTEIN"/>
    <property type="match status" value="1"/>
</dbReference>
<reference evidence="1 2" key="1">
    <citation type="submission" date="2017-04" db="EMBL/GenBank/DDBJ databases">
        <authorList>
            <person name="Afonso C.L."/>
            <person name="Miller P.J."/>
            <person name="Scott M.A."/>
            <person name="Spackman E."/>
            <person name="Goraichik I."/>
            <person name="Dimitrov K.M."/>
            <person name="Suarez D.L."/>
            <person name="Swayne D.E."/>
        </authorList>
    </citation>
    <scope>NUCLEOTIDE SEQUENCE [LARGE SCALE GENOMIC DNA]</scope>
    <source>
        <strain evidence="2">XA(T)</strain>
    </source>
</reference>
<evidence type="ECO:0000313" key="2">
    <source>
        <dbReference type="Proteomes" id="UP000192775"/>
    </source>
</evidence>
<dbReference type="AlphaFoldDB" id="A0A1X9LSP5"/>
<gene>
    <name evidence="1" type="ORF">B5808_13780</name>
</gene>
<evidence type="ECO:0000313" key="1">
    <source>
        <dbReference type="EMBL" id="ARJ06169.1"/>
    </source>
</evidence>